<protein>
    <recommendedName>
        <fullName evidence="3 6">Alanine dehydrogenase</fullName>
        <ecNumber evidence="3 6">1.4.1.1</ecNumber>
    </recommendedName>
</protein>
<keyword evidence="5 6" id="KW-0520">NAD</keyword>
<comment type="similarity">
    <text evidence="2 6">Belongs to the AlaDH/PNT family.</text>
</comment>
<feature type="binding site" evidence="9">
    <location>
        <position position="202"/>
    </location>
    <ligand>
        <name>NAD(+)</name>
        <dbReference type="ChEBI" id="CHEBI:57540"/>
    </ligand>
</feature>
<evidence type="ECO:0000256" key="4">
    <source>
        <dbReference type="ARBA" id="ARBA00023002"/>
    </source>
</evidence>
<evidence type="ECO:0000313" key="13">
    <source>
        <dbReference type="EMBL" id="MDT2809878.1"/>
    </source>
</evidence>
<dbReference type="EC" id="1.4.1.1" evidence="3 6"/>
<dbReference type="InterPro" id="IPR008141">
    <property type="entry name" value="Ala_DH"/>
</dbReference>
<dbReference type="AlphaFoldDB" id="A0AAW8TV97"/>
<organism evidence="13 14">
    <name type="scientific">Enterococcus asini</name>
    <dbReference type="NCBI Taxonomy" id="57732"/>
    <lineage>
        <taxon>Bacteria</taxon>
        <taxon>Bacillati</taxon>
        <taxon>Bacillota</taxon>
        <taxon>Bacilli</taxon>
        <taxon>Lactobacillales</taxon>
        <taxon>Enterococcaceae</taxon>
        <taxon>Enterococcus</taxon>
    </lineage>
</organism>
<proteinExistence type="inferred from homology"/>
<dbReference type="InterPro" id="IPR036291">
    <property type="entry name" value="NAD(P)-bd_dom_sf"/>
</dbReference>
<dbReference type="InterPro" id="IPR008143">
    <property type="entry name" value="Ala_DH/PNT_CS2"/>
</dbReference>
<comment type="catalytic activity">
    <reaction evidence="6">
        <text>L-alanine + NAD(+) + H2O = pyruvate + NH4(+) + NADH + H(+)</text>
        <dbReference type="Rhea" id="RHEA:18405"/>
        <dbReference type="ChEBI" id="CHEBI:15361"/>
        <dbReference type="ChEBI" id="CHEBI:15377"/>
        <dbReference type="ChEBI" id="CHEBI:15378"/>
        <dbReference type="ChEBI" id="CHEBI:28938"/>
        <dbReference type="ChEBI" id="CHEBI:57540"/>
        <dbReference type="ChEBI" id="CHEBI:57945"/>
        <dbReference type="ChEBI" id="CHEBI:57972"/>
        <dbReference type="EC" id="1.4.1.1"/>
    </reaction>
</comment>
<feature type="binding site" evidence="9">
    <location>
        <position position="219"/>
    </location>
    <ligand>
        <name>NAD(+)</name>
        <dbReference type="ChEBI" id="CHEBI:57540"/>
    </ligand>
</feature>
<feature type="binding site" evidence="10">
    <location>
        <position position="323"/>
    </location>
    <ligand>
        <name>Mg(2+)</name>
        <dbReference type="ChEBI" id="CHEBI:18420"/>
    </ligand>
</feature>
<feature type="domain" description="Alanine dehydrogenase/pyridine nucleotide transhydrogenase NAD(H)-binding" evidence="11">
    <location>
        <begin position="148"/>
        <end position="297"/>
    </location>
</feature>
<evidence type="ECO:0000256" key="7">
    <source>
        <dbReference type="PIRSR" id="PIRSR000183-1"/>
    </source>
</evidence>
<dbReference type="InterPro" id="IPR007886">
    <property type="entry name" value="AlaDH/PNT_N"/>
</dbReference>
<reference evidence="13" key="1">
    <citation type="submission" date="2023-03" db="EMBL/GenBank/DDBJ databases">
        <authorList>
            <person name="Shen W."/>
            <person name="Cai J."/>
        </authorList>
    </citation>
    <scope>NUCLEOTIDE SEQUENCE</scope>
    <source>
        <strain evidence="13">B226-2</strain>
    </source>
</reference>
<dbReference type="PIRSF" id="PIRSF000183">
    <property type="entry name" value="Alanine_dh"/>
    <property type="match status" value="1"/>
</dbReference>
<dbReference type="PANTHER" id="PTHR42795">
    <property type="entry name" value="ALANINE DEHYDROGENASE"/>
    <property type="match status" value="1"/>
</dbReference>
<evidence type="ECO:0000256" key="9">
    <source>
        <dbReference type="PIRSR" id="PIRSR000183-3"/>
    </source>
</evidence>
<keyword evidence="4 6" id="KW-0560">Oxidoreductase</keyword>
<dbReference type="PROSITE" id="PS00837">
    <property type="entry name" value="ALADH_PNT_2"/>
    <property type="match status" value="1"/>
</dbReference>
<dbReference type="GO" id="GO:0000166">
    <property type="term" value="F:nucleotide binding"/>
    <property type="evidence" value="ECO:0007669"/>
    <property type="project" value="UniProtKB-KW"/>
</dbReference>
<dbReference type="RefSeq" id="WP_311835196.1">
    <property type="nucleotide sequence ID" value="NZ_JARQBJ010000002.1"/>
</dbReference>
<dbReference type="SMART" id="SM01003">
    <property type="entry name" value="AlaDh_PNT_N"/>
    <property type="match status" value="1"/>
</dbReference>
<dbReference type="EMBL" id="JARQBJ010000002">
    <property type="protein sequence ID" value="MDT2809878.1"/>
    <property type="molecule type" value="Genomic_DNA"/>
</dbReference>
<feature type="binding site" evidence="9">
    <location>
        <begin position="238"/>
        <end position="239"/>
    </location>
    <ligand>
        <name>NAD(+)</name>
        <dbReference type="ChEBI" id="CHEBI:57540"/>
    </ligand>
</feature>
<dbReference type="GO" id="GO:0005886">
    <property type="term" value="C:plasma membrane"/>
    <property type="evidence" value="ECO:0007669"/>
    <property type="project" value="TreeGrafter"/>
</dbReference>
<feature type="active site" description="Proton donor/acceptor" evidence="7">
    <location>
        <position position="95"/>
    </location>
</feature>
<dbReference type="SUPFAM" id="SSF52283">
    <property type="entry name" value="Formate/glycerate dehydrogenase catalytic domain-like"/>
    <property type="match status" value="1"/>
</dbReference>
<feature type="domain" description="Alanine dehydrogenase/pyridine nucleotide transhydrogenase N-terminal" evidence="12">
    <location>
        <begin position="4"/>
        <end position="136"/>
    </location>
</feature>
<dbReference type="GO" id="GO:0042853">
    <property type="term" value="P:L-alanine catabolic process"/>
    <property type="evidence" value="ECO:0007669"/>
    <property type="project" value="InterPro"/>
</dbReference>
<dbReference type="Pfam" id="PF05222">
    <property type="entry name" value="AlaDh_PNT_N"/>
    <property type="match status" value="1"/>
</dbReference>
<dbReference type="Proteomes" id="UP001256711">
    <property type="component" value="Unassembled WGS sequence"/>
</dbReference>
<dbReference type="SMART" id="SM01002">
    <property type="entry name" value="AlaDh_PNT_C"/>
    <property type="match status" value="1"/>
</dbReference>
<evidence type="ECO:0000256" key="3">
    <source>
        <dbReference type="ARBA" id="ARBA00012897"/>
    </source>
</evidence>
<dbReference type="GO" id="GO:0000286">
    <property type="term" value="F:alanine dehydrogenase activity"/>
    <property type="evidence" value="ECO:0007669"/>
    <property type="project" value="UniProtKB-UniRule"/>
</dbReference>
<dbReference type="InterPro" id="IPR007698">
    <property type="entry name" value="AlaDH/PNT_NAD(H)-bd"/>
</dbReference>
<dbReference type="Pfam" id="PF01262">
    <property type="entry name" value="AlaDh_PNT_C"/>
    <property type="match status" value="1"/>
</dbReference>
<gene>
    <name evidence="13" type="primary">ald</name>
    <name evidence="13" type="ORF">P7H43_05230</name>
</gene>
<comment type="caution">
    <text evidence="13">The sequence shown here is derived from an EMBL/GenBank/DDBJ whole genome shotgun (WGS) entry which is preliminary data.</text>
</comment>
<dbReference type="Gene3D" id="3.40.50.720">
    <property type="entry name" value="NAD(P)-binding Rossmann-like Domain"/>
    <property type="match status" value="2"/>
</dbReference>
<feature type="binding site" evidence="9">
    <location>
        <begin position="298"/>
        <end position="301"/>
    </location>
    <ligand>
        <name>NAD(+)</name>
        <dbReference type="ChEBI" id="CHEBI:57540"/>
    </ligand>
</feature>
<sequence length="370" mass="39329">MRIGILKEIKNNENRVATPPSGVLELRNQGHEVWVEAGAGLGSAITDQEYAAAGAVIKEVAAEVWSCDLVLKVKEPLAEEYQYFRKGLLLFTYLHMAANQPLAEALLASKVNAIAYENVTTPTGQLPLLAPMSVIAGRMAPQIGARFLERSSGGAGILLAGVPGVKRGEVVIIGGGIAGTNAAQIAFGLGAKVTVLDTNLQRLQELESEFSGQIQTLSSNLSNLETSLSAADLVIGAVLLPGHKAPKLVTREMVAQMKPGSVIVDIAIDQGGIFETGDTVTTHDAPTYVREGVIHYAVANMPGAVPQTSTYALSNATLPYILELAKQPINDVLRENQDLYHGVNTFQGHLTLQAVAEDLDMPYTSLEQLL</sequence>
<keyword evidence="10" id="KW-0460">Magnesium</keyword>
<dbReference type="NCBIfam" id="TIGR00518">
    <property type="entry name" value="alaDH"/>
    <property type="match status" value="1"/>
</dbReference>
<feature type="binding site" evidence="9">
    <location>
        <position position="197"/>
    </location>
    <ligand>
        <name>NAD(+)</name>
        <dbReference type="ChEBI" id="CHEBI:57540"/>
    </ligand>
</feature>
<feature type="binding site" evidence="8">
    <location>
        <position position="15"/>
    </location>
    <ligand>
        <name>substrate</name>
    </ligand>
</feature>
<keyword evidence="9" id="KW-0547">Nucleotide-binding</keyword>
<keyword evidence="10" id="KW-0479">Metal-binding</keyword>
<dbReference type="FunFam" id="3.40.50.720:FF:000049">
    <property type="entry name" value="Alanine dehydrogenase"/>
    <property type="match status" value="1"/>
</dbReference>
<comment type="pathway">
    <text evidence="1">Amino-acid degradation; L-alanine degradation via dehydrogenase pathway; NH(3) and pyruvate from L-alanine: step 1/1.</text>
</comment>
<evidence type="ECO:0000313" key="14">
    <source>
        <dbReference type="Proteomes" id="UP001256711"/>
    </source>
</evidence>
<evidence type="ECO:0000256" key="6">
    <source>
        <dbReference type="PIRNR" id="PIRNR000183"/>
    </source>
</evidence>
<feature type="binding site" evidence="9">
    <location>
        <position position="133"/>
    </location>
    <ligand>
        <name>NAD(+)</name>
        <dbReference type="ChEBI" id="CHEBI:57540"/>
    </ligand>
</feature>
<comment type="cofactor">
    <cofactor evidence="10">
        <name>Mg(2+)</name>
        <dbReference type="ChEBI" id="CHEBI:18420"/>
    </cofactor>
    <text evidence="10">Binds 1 Mg(2+) ion per subunit.</text>
</comment>
<name>A0AAW8TV97_9ENTE</name>
<dbReference type="CDD" id="cd05305">
    <property type="entry name" value="L-AlaDH"/>
    <property type="match status" value="1"/>
</dbReference>
<feature type="active site" description="Proton donor/acceptor" evidence="7">
    <location>
        <position position="269"/>
    </location>
</feature>
<dbReference type="SUPFAM" id="SSF51735">
    <property type="entry name" value="NAD(P)-binding Rossmann-fold domains"/>
    <property type="match status" value="1"/>
</dbReference>
<accession>A0AAW8TV97</accession>
<feature type="binding site" evidence="9">
    <location>
        <begin position="266"/>
        <end position="269"/>
    </location>
    <ligand>
        <name>NAD(+)</name>
        <dbReference type="ChEBI" id="CHEBI:57540"/>
    </ligand>
</feature>
<evidence type="ECO:0000256" key="8">
    <source>
        <dbReference type="PIRSR" id="PIRSR000183-2"/>
    </source>
</evidence>
<dbReference type="GO" id="GO:0046872">
    <property type="term" value="F:metal ion binding"/>
    <property type="evidence" value="ECO:0007669"/>
    <property type="project" value="UniProtKB-KW"/>
</dbReference>
<feature type="binding site" evidence="8">
    <location>
        <position position="74"/>
    </location>
    <ligand>
        <name>substrate</name>
    </ligand>
</feature>
<evidence type="ECO:0000259" key="11">
    <source>
        <dbReference type="SMART" id="SM01002"/>
    </source>
</evidence>
<evidence type="ECO:0000256" key="5">
    <source>
        <dbReference type="ARBA" id="ARBA00023027"/>
    </source>
</evidence>
<evidence type="ECO:0000256" key="10">
    <source>
        <dbReference type="PIRSR" id="PIRSR000183-4"/>
    </source>
</evidence>
<evidence type="ECO:0000256" key="1">
    <source>
        <dbReference type="ARBA" id="ARBA00005206"/>
    </source>
</evidence>
<dbReference type="PANTHER" id="PTHR42795:SF1">
    <property type="entry name" value="ALANINE DEHYDROGENASE"/>
    <property type="match status" value="1"/>
</dbReference>
<evidence type="ECO:0000259" key="12">
    <source>
        <dbReference type="SMART" id="SM01003"/>
    </source>
</evidence>
<evidence type="ECO:0000256" key="2">
    <source>
        <dbReference type="ARBA" id="ARBA00005689"/>
    </source>
</evidence>